<dbReference type="InterPro" id="IPR024752">
    <property type="entry name" value="Myb/SANT-like_dom"/>
</dbReference>
<feature type="domain" description="Myb/SANT-like" evidence="1">
    <location>
        <begin position="41"/>
        <end position="125"/>
    </location>
</feature>
<dbReference type="EMBL" id="OZ034818">
    <property type="protein sequence ID" value="CAL1387501.1"/>
    <property type="molecule type" value="Genomic_DNA"/>
</dbReference>
<proteinExistence type="predicted"/>
<evidence type="ECO:0000313" key="2">
    <source>
        <dbReference type="EMBL" id="CAL1387501.1"/>
    </source>
</evidence>
<dbReference type="Proteomes" id="UP001497516">
    <property type="component" value="Chromosome 5"/>
</dbReference>
<dbReference type="PANTHER" id="PTHR31704:SF33">
    <property type="entry name" value="L10-INTERACTING MYB DOMAIN-CONTAINING PROTEIN"/>
    <property type="match status" value="1"/>
</dbReference>
<evidence type="ECO:0000313" key="3">
    <source>
        <dbReference type="Proteomes" id="UP001497516"/>
    </source>
</evidence>
<accession>A0AAV2ENA6</accession>
<sequence length="142" mass="16255">MVGIGCYYNDGRETVASEQSMSGSISVRLGKPHFSSTFSEESYETSIDLCLEQVPVGNKPGSHLSKEGWINLIDSFYTRTGVMLNTVQFKNHWDSVNKQWRIWSKLVTTGYMKWDPVAKKFGATARELNYYIHEYPELPRFG</sequence>
<dbReference type="Pfam" id="PF12776">
    <property type="entry name" value="Myb_DNA-bind_3"/>
    <property type="match status" value="1"/>
</dbReference>
<dbReference type="PANTHER" id="PTHR31704">
    <property type="entry name" value="MYB/SANT-LIKE DNA-BINDING DOMAIN PROTEIN-RELATED"/>
    <property type="match status" value="1"/>
</dbReference>
<name>A0AAV2ENA6_9ROSI</name>
<gene>
    <name evidence="2" type="ORF">LTRI10_LOCUS28482</name>
</gene>
<protein>
    <recommendedName>
        <fullName evidence="1">Myb/SANT-like domain-containing protein</fullName>
    </recommendedName>
</protein>
<organism evidence="2 3">
    <name type="scientific">Linum trigynum</name>
    <dbReference type="NCBI Taxonomy" id="586398"/>
    <lineage>
        <taxon>Eukaryota</taxon>
        <taxon>Viridiplantae</taxon>
        <taxon>Streptophyta</taxon>
        <taxon>Embryophyta</taxon>
        <taxon>Tracheophyta</taxon>
        <taxon>Spermatophyta</taxon>
        <taxon>Magnoliopsida</taxon>
        <taxon>eudicotyledons</taxon>
        <taxon>Gunneridae</taxon>
        <taxon>Pentapetalae</taxon>
        <taxon>rosids</taxon>
        <taxon>fabids</taxon>
        <taxon>Malpighiales</taxon>
        <taxon>Linaceae</taxon>
        <taxon>Linum</taxon>
    </lineage>
</organism>
<evidence type="ECO:0000259" key="1">
    <source>
        <dbReference type="Pfam" id="PF12776"/>
    </source>
</evidence>
<dbReference type="AlphaFoldDB" id="A0AAV2ENA6"/>
<keyword evidence="3" id="KW-1185">Reference proteome</keyword>
<reference evidence="2 3" key="1">
    <citation type="submission" date="2024-04" db="EMBL/GenBank/DDBJ databases">
        <authorList>
            <person name="Fracassetti M."/>
        </authorList>
    </citation>
    <scope>NUCLEOTIDE SEQUENCE [LARGE SCALE GENOMIC DNA]</scope>
</reference>